<protein>
    <recommendedName>
        <fullName evidence="2">SGNH hydrolase-type esterase domain-containing protein</fullName>
    </recommendedName>
</protein>
<reference evidence="1" key="1">
    <citation type="submission" date="2019-08" db="EMBL/GenBank/DDBJ databases">
        <authorList>
            <person name="Kucharzyk K."/>
            <person name="Murdoch R.W."/>
            <person name="Higgins S."/>
            <person name="Loffler F."/>
        </authorList>
    </citation>
    <scope>NUCLEOTIDE SEQUENCE</scope>
</reference>
<dbReference type="InterPro" id="IPR036514">
    <property type="entry name" value="SGNH_hydro_sf"/>
</dbReference>
<name>A0A645IMU2_9ZZZZ</name>
<dbReference type="SUPFAM" id="SSF52266">
    <property type="entry name" value="SGNH hydrolase"/>
    <property type="match status" value="1"/>
</dbReference>
<evidence type="ECO:0000313" key="1">
    <source>
        <dbReference type="EMBL" id="MPN52577.1"/>
    </source>
</evidence>
<sequence length="111" mass="12693">MYISYQGGNYLGRPQFLAATSFSVFNALRPISDSSIHPMYKGQERLVEDSISMMKDVDKVFLFFGANDVGYGVDFSIKNYKTLINRIHQKSPEKKIYIISAMYMVKASEKD</sequence>
<dbReference type="EMBL" id="VSSQ01118819">
    <property type="protein sequence ID" value="MPN52577.1"/>
    <property type="molecule type" value="Genomic_DNA"/>
</dbReference>
<dbReference type="AlphaFoldDB" id="A0A645IMU2"/>
<evidence type="ECO:0008006" key="2">
    <source>
        <dbReference type="Google" id="ProtNLM"/>
    </source>
</evidence>
<proteinExistence type="predicted"/>
<dbReference type="Gene3D" id="3.40.50.1110">
    <property type="entry name" value="SGNH hydrolase"/>
    <property type="match status" value="1"/>
</dbReference>
<gene>
    <name evidence="1" type="ORF">SDC9_200239</name>
</gene>
<comment type="caution">
    <text evidence="1">The sequence shown here is derived from an EMBL/GenBank/DDBJ whole genome shotgun (WGS) entry which is preliminary data.</text>
</comment>
<accession>A0A645IMU2</accession>
<organism evidence="1">
    <name type="scientific">bioreactor metagenome</name>
    <dbReference type="NCBI Taxonomy" id="1076179"/>
    <lineage>
        <taxon>unclassified sequences</taxon>
        <taxon>metagenomes</taxon>
        <taxon>ecological metagenomes</taxon>
    </lineage>
</organism>